<comment type="similarity">
    <text evidence="8">Belongs to the IFT172 family.</text>
</comment>
<dbReference type="GO" id="GO:0036064">
    <property type="term" value="C:ciliary basal body"/>
    <property type="evidence" value="ECO:0007669"/>
    <property type="project" value="TreeGrafter"/>
</dbReference>
<comment type="caution">
    <text evidence="9">The sequence shown here is derived from an EMBL/GenBank/DDBJ whole genome shotgun (WGS) entry which is preliminary data.</text>
</comment>
<dbReference type="SUPFAM" id="SSF50978">
    <property type="entry name" value="WD40 repeat-like"/>
    <property type="match status" value="1"/>
</dbReference>
<dbReference type="OrthoDB" id="2186662at2759"/>
<dbReference type="Pfam" id="PF00400">
    <property type="entry name" value="WD40"/>
    <property type="match status" value="1"/>
</dbReference>
<proteinExistence type="inferred from homology"/>
<keyword evidence="4" id="KW-0677">Repeat</keyword>
<comment type="subcellular location">
    <subcellularLocation>
        <location evidence="1">Cell projection</location>
        <location evidence="1">Cilium</location>
    </subcellularLocation>
</comment>
<keyword evidence="3" id="KW-0853">WD repeat</keyword>
<organism evidence="9 10">
    <name type="scientific">Ceratopteris richardii</name>
    <name type="common">Triangle waterfern</name>
    <dbReference type="NCBI Taxonomy" id="49495"/>
    <lineage>
        <taxon>Eukaryota</taxon>
        <taxon>Viridiplantae</taxon>
        <taxon>Streptophyta</taxon>
        <taxon>Embryophyta</taxon>
        <taxon>Tracheophyta</taxon>
        <taxon>Polypodiopsida</taxon>
        <taxon>Polypodiidae</taxon>
        <taxon>Polypodiales</taxon>
        <taxon>Pteridineae</taxon>
        <taxon>Pteridaceae</taxon>
        <taxon>Parkerioideae</taxon>
        <taxon>Ceratopteris</taxon>
    </lineage>
</organism>
<reference evidence="9" key="1">
    <citation type="submission" date="2021-08" db="EMBL/GenBank/DDBJ databases">
        <title>WGS assembly of Ceratopteris richardii.</title>
        <authorList>
            <person name="Marchant D.B."/>
            <person name="Chen G."/>
            <person name="Jenkins J."/>
            <person name="Shu S."/>
            <person name="Leebens-Mack J."/>
            <person name="Grimwood J."/>
            <person name="Schmutz J."/>
            <person name="Soltis P."/>
            <person name="Soltis D."/>
            <person name="Chen Z.-H."/>
        </authorList>
    </citation>
    <scope>NUCLEOTIDE SEQUENCE</scope>
    <source>
        <strain evidence="9">Whitten #5841</strain>
        <tissue evidence="9">Leaf</tissue>
    </source>
</reference>
<dbReference type="GO" id="GO:0005930">
    <property type="term" value="C:axoneme"/>
    <property type="evidence" value="ECO:0007669"/>
    <property type="project" value="TreeGrafter"/>
</dbReference>
<evidence type="ECO:0000256" key="6">
    <source>
        <dbReference type="ARBA" id="ARBA00023069"/>
    </source>
</evidence>
<evidence type="ECO:0000313" key="9">
    <source>
        <dbReference type="EMBL" id="KAH7315180.1"/>
    </source>
</evidence>
<dbReference type="Gene3D" id="2.130.10.10">
    <property type="entry name" value="YVTN repeat-like/Quinoprotein amine dehydrogenase"/>
    <property type="match status" value="1"/>
</dbReference>
<gene>
    <name evidence="9" type="ORF">KP509_21G038100</name>
</gene>
<dbReference type="InterPro" id="IPR015943">
    <property type="entry name" value="WD40/YVTN_repeat-like_dom_sf"/>
</dbReference>
<evidence type="ECO:0000256" key="2">
    <source>
        <dbReference type="ARBA" id="ARBA00022473"/>
    </source>
</evidence>
<keyword evidence="5" id="KW-0802">TPR repeat</keyword>
<dbReference type="AlphaFoldDB" id="A0A8T2SB00"/>
<accession>A0A8T2SB00</accession>
<dbReference type="InterPro" id="IPR001680">
    <property type="entry name" value="WD40_rpt"/>
</dbReference>
<evidence type="ECO:0000256" key="7">
    <source>
        <dbReference type="ARBA" id="ARBA00023273"/>
    </source>
</evidence>
<dbReference type="PANTHER" id="PTHR15722:SF2">
    <property type="entry name" value="INTRAFLAGELLAR TRANSPORT PROTEIN 172 HOMOLOG"/>
    <property type="match status" value="1"/>
</dbReference>
<keyword evidence="6" id="KW-0969">Cilium</keyword>
<sequence length="190" mass="20686">MAPVPQSERMNFRHSSTLLPSSACITKVTALAWSPNSRKLAAVTIARIVHLFDELGTLKEKFATKPADAKGSKLYIVIGMVFSPDSTKLAVAQSDDIIFIYKLGLDWGEKKSICNKFQQTIPINNVIWPHSSQMEILFGLSDGKVKAGQLRTNRTITLHTHGGCSPVISLACSPEGCTCLAGHLDGSIYR</sequence>
<keyword evidence="2" id="KW-0217">Developmental protein</keyword>
<evidence type="ECO:0000256" key="5">
    <source>
        <dbReference type="ARBA" id="ARBA00022803"/>
    </source>
</evidence>
<dbReference type="SMART" id="SM00320">
    <property type="entry name" value="WD40"/>
    <property type="match status" value="3"/>
</dbReference>
<dbReference type="Proteomes" id="UP000825935">
    <property type="component" value="Chromosome 21"/>
</dbReference>
<evidence type="ECO:0000256" key="4">
    <source>
        <dbReference type="ARBA" id="ARBA00022737"/>
    </source>
</evidence>
<evidence type="ECO:0000256" key="3">
    <source>
        <dbReference type="ARBA" id="ARBA00022574"/>
    </source>
</evidence>
<evidence type="ECO:0000256" key="8">
    <source>
        <dbReference type="ARBA" id="ARBA00038130"/>
    </source>
</evidence>
<dbReference type="PANTHER" id="PTHR15722">
    <property type="entry name" value="IFT140/172-RELATED"/>
    <property type="match status" value="1"/>
</dbReference>
<protein>
    <submittedName>
        <fullName evidence="9">Uncharacterized protein</fullName>
    </submittedName>
</protein>
<dbReference type="GO" id="GO:0030992">
    <property type="term" value="C:intraciliary transport particle B"/>
    <property type="evidence" value="ECO:0007669"/>
    <property type="project" value="TreeGrafter"/>
</dbReference>
<name>A0A8T2SB00_CERRI</name>
<evidence type="ECO:0000313" key="10">
    <source>
        <dbReference type="Proteomes" id="UP000825935"/>
    </source>
</evidence>
<keyword evidence="10" id="KW-1185">Reference proteome</keyword>
<keyword evidence="7" id="KW-0966">Cell projection</keyword>
<dbReference type="GO" id="GO:0042073">
    <property type="term" value="P:intraciliary transport"/>
    <property type="evidence" value="ECO:0007669"/>
    <property type="project" value="TreeGrafter"/>
</dbReference>
<evidence type="ECO:0000256" key="1">
    <source>
        <dbReference type="ARBA" id="ARBA00004138"/>
    </source>
</evidence>
<dbReference type="EMBL" id="CM035426">
    <property type="protein sequence ID" value="KAH7315180.1"/>
    <property type="molecule type" value="Genomic_DNA"/>
</dbReference>
<dbReference type="InterPro" id="IPR036322">
    <property type="entry name" value="WD40_repeat_dom_sf"/>
</dbReference>